<dbReference type="AlphaFoldDB" id="A0A2Z6Q312"/>
<gene>
    <name evidence="2" type="ORF">RCL2_002458600</name>
    <name evidence="1" type="ORF">RclHR1_00110003</name>
</gene>
<evidence type="ECO:0000313" key="3">
    <source>
        <dbReference type="Proteomes" id="UP000247702"/>
    </source>
</evidence>
<protein>
    <submittedName>
        <fullName evidence="1">Uncharacterized protein</fullName>
    </submittedName>
</protein>
<organism evidence="1 3">
    <name type="scientific">Rhizophagus clarus</name>
    <dbReference type="NCBI Taxonomy" id="94130"/>
    <lineage>
        <taxon>Eukaryota</taxon>
        <taxon>Fungi</taxon>
        <taxon>Fungi incertae sedis</taxon>
        <taxon>Mucoromycota</taxon>
        <taxon>Glomeromycotina</taxon>
        <taxon>Glomeromycetes</taxon>
        <taxon>Glomerales</taxon>
        <taxon>Glomeraceae</taxon>
        <taxon>Rhizophagus</taxon>
    </lineage>
</organism>
<evidence type="ECO:0000313" key="1">
    <source>
        <dbReference type="EMBL" id="GBB84370.1"/>
    </source>
</evidence>
<dbReference type="EMBL" id="BEXD01000113">
    <property type="protein sequence ID" value="GBB84370.1"/>
    <property type="molecule type" value="Genomic_DNA"/>
</dbReference>
<dbReference type="Proteomes" id="UP000615446">
    <property type="component" value="Unassembled WGS sequence"/>
</dbReference>
<reference evidence="1 3" key="1">
    <citation type="submission" date="2017-11" db="EMBL/GenBank/DDBJ databases">
        <title>The genome of Rhizophagus clarus HR1 reveals common genetic basis of auxotrophy among arbuscular mycorrhizal fungi.</title>
        <authorList>
            <person name="Kobayashi Y."/>
        </authorList>
    </citation>
    <scope>NUCLEOTIDE SEQUENCE [LARGE SCALE GENOMIC DNA]</scope>
    <source>
        <strain evidence="1 3">HR1</strain>
    </source>
</reference>
<name>A0A2Z6Q312_9GLOM</name>
<comment type="caution">
    <text evidence="1">The sequence shown here is derived from an EMBL/GenBank/DDBJ whole genome shotgun (WGS) entry which is preliminary data.</text>
</comment>
<keyword evidence="3" id="KW-1185">Reference proteome</keyword>
<dbReference type="Proteomes" id="UP000247702">
    <property type="component" value="Unassembled WGS sequence"/>
</dbReference>
<proteinExistence type="predicted"/>
<evidence type="ECO:0000313" key="2">
    <source>
        <dbReference type="EMBL" id="GES98026.1"/>
    </source>
</evidence>
<dbReference type="EMBL" id="BLAL01000262">
    <property type="protein sequence ID" value="GES98026.1"/>
    <property type="molecule type" value="Genomic_DNA"/>
</dbReference>
<reference evidence="2" key="2">
    <citation type="submission" date="2019-10" db="EMBL/GenBank/DDBJ databases">
        <title>Conservation and host-specific expression of non-tandemly repeated heterogenous ribosome RNA gene in arbuscular mycorrhizal fungi.</title>
        <authorList>
            <person name="Maeda T."/>
            <person name="Kobayashi Y."/>
            <person name="Nakagawa T."/>
            <person name="Ezawa T."/>
            <person name="Yamaguchi K."/>
            <person name="Bino T."/>
            <person name="Nishimoto Y."/>
            <person name="Shigenobu S."/>
            <person name="Kawaguchi M."/>
        </authorList>
    </citation>
    <scope>NUCLEOTIDE SEQUENCE</scope>
    <source>
        <strain evidence="2">HR1</strain>
    </source>
</reference>
<sequence>MPILGTLRKEDGFRGSDELSRQVELPCQNASHLDRQNQYDGSGPTKPPINSEFNDFCGRREDYTNHVWGIGSQWDSNVRDIHQQLENSKRESKIISDTQTVLSECSEKIQALSSQLGPLLRVNTPEGNARAGRKTCHLVLPNDRPKRWRNADDASVCQVLPSDGIDGVHGHRNNSPIVVDTIMKSNRCYIANSLELEIYDEDQEDYISYIKEKLISSIEEVMEHGFDHIIIIGKLHYGLLFLDCFGRVFNLDFMTDALFFCGDYLKGVERITKGLEIKWVPWILDRDKGIIVEIDDGPERYLIPFEKRLMKEKKKKSSSKKRSRKKHH</sequence>
<accession>A0A2Z6Q312</accession>